<dbReference type="PROSITE" id="PS50878">
    <property type="entry name" value="RT_POL"/>
    <property type="match status" value="1"/>
</dbReference>
<comment type="caution">
    <text evidence="3">The sequence shown here is derived from an EMBL/GenBank/DDBJ whole genome shotgun (WGS) entry which is preliminary data.</text>
</comment>
<feature type="compositionally biased region" description="Low complexity" evidence="1">
    <location>
        <begin position="239"/>
        <end position="257"/>
    </location>
</feature>
<dbReference type="InterPro" id="IPR000477">
    <property type="entry name" value="RT_dom"/>
</dbReference>
<dbReference type="Gene3D" id="3.30.420.10">
    <property type="entry name" value="Ribonuclease H-like superfamily/Ribonuclease H"/>
    <property type="match status" value="1"/>
</dbReference>
<feature type="domain" description="Reverse transcriptase" evidence="2">
    <location>
        <begin position="434"/>
        <end position="704"/>
    </location>
</feature>
<keyword evidence="4" id="KW-1185">Reference proteome</keyword>
<dbReference type="CDD" id="cd01650">
    <property type="entry name" value="RT_nLTR_like"/>
    <property type="match status" value="1"/>
</dbReference>
<dbReference type="OrthoDB" id="164397at2759"/>
<dbReference type="Pfam" id="PF00078">
    <property type="entry name" value="RVT_1"/>
    <property type="match status" value="1"/>
</dbReference>
<evidence type="ECO:0000259" key="2">
    <source>
        <dbReference type="PROSITE" id="PS50878"/>
    </source>
</evidence>
<dbReference type="CDD" id="cd09279">
    <property type="entry name" value="RNase_HI_like"/>
    <property type="match status" value="1"/>
</dbReference>
<dbReference type="InterPro" id="IPR043502">
    <property type="entry name" value="DNA/RNA_pol_sf"/>
</dbReference>
<dbReference type="EMBL" id="NBNE01005132">
    <property type="protein sequence ID" value="OWZ04136.1"/>
    <property type="molecule type" value="Genomic_DNA"/>
</dbReference>
<dbReference type="Proteomes" id="UP000198211">
    <property type="component" value="Unassembled WGS sequence"/>
</dbReference>
<dbReference type="GO" id="GO:0004523">
    <property type="term" value="F:RNA-DNA hybrid ribonuclease activity"/>
    <property type="evidence" value="ECO:0007669"/>
    <property type="project" value="InterPro"/>
</dbReference>
<evidence type="ECO:0000256" key="1">
    <source>
        <dbReference type="SAM" id="MobiDB-lite"/>
    </source>
</evidence>
<feature type="region of interest" description="Disordered" evidence="1">
    <location>
        <begin position="683"/>
        <end position="704"/>
    </location>
</feature>
<dbReference type="GO" id="GO:0003676">
    <property type="term" value="F:nucleic acid binding"/>
    <property type="evidence" value="ECO:0007669"/>
    <property type="project" value="InterPro"/>
</dbReference>
<dbReference type="STRING" id="4795.A0A225VEQ7"/>
<evidence type="ECO:0000313" key="4">
    <source>
        <dbReference type="Proteomes" id="UP000198211"/>
    </source>
</evidence>
<organism evidence="3 4">
    <name type="scientific">Phytophthora megakarya</name>
    <dbReference type="NCBI Taxonomy" id="4795"/>
    <lineage>
        <taxon>Eukaryota</taxon>
        <taxon>Sar</taxon>
        <taxon>Stramenopiles</taxon>
        <taxon>Oomycota</taxon>
        <taxon>Peronosporomycetes</taxon>
        <taxon>Peronosporales</taxon>
        <taxon>Peronosporaceae</taxon>
        <taxon>Phytophthora</taxon>
    </lineage>
</organism>
<keyword evidence="3" id="KW-0548">Nucleotidyltransferase</keyword>
<feature type="region of interest" description="Disordered" evidence="1">
    <location>
        <begin position="234"/>
        <end position="263"/>
    </location>
</feature>
<name>A0A225VEQ7_9STRA</name>
<accession>A0A225VEQ7</accession>
<dbReference type="InterPro" id="IPR012337">
    <property type="entry name" value="RNaseH-like_sf"/>
</dbReference>
<keyword evidence="3" id="KW-0695">RNA-directed DNA polymerase</keyword>
<dbReference type="SUPFAM" id="SSF53098">
    <property type="entry name" value="Ribonuclease H-like"/>
    <property type="match status" value="1"/>
</dbReference>
<dbReference type="GO" id="GO:0003964">
    <property type="term" value="F:RNA-directed DNA polymerase activity"/>
    <property type="evidence" value="ECO:0007669"/>
    <property type="project" value="UniProtKB-KW"/>
</dbReference>
<feature type="compositionally biased region" description="Low complexity" evidence="1">
    <location>
        <begin position="689"/>
        <end position="704"/>
    </location>
</feature>
<dbReference type="Pfam" id="PF13456">
    <property type="entry name" value="RVT_3"/>
    <property type="match status" value="1"/>
</dbReference>
<dbReference type="PANTHER" id="PTHR19446">
    <property type="entry name" value="REVERSE TRANSCRIPTASES"/>
    <property type="match status" value="1"/>
</dbReference>
<evidence type="ECO:0000313" key="3">
    <source>
        <dbReference type="EMBL" id="OWZ04136.1"/>
    </source>
</evidence>
<keyword evidence="3" id="KW-0808">Transferase</keyword>
<protein>
    <submittedName>
        <fullName evidence="3">Reverse transcriptase</fullName>
    </submittedName>
</protein>
<dbReference type="InterPro" id="IPR002156">
    <property type="entry name" value="RNaseH_domain"/>
</dbReference>
<reference evidence="4" key="1">
    <citation type="submission" date="2017-03" db="EMBL/GenBank/DDBJ databases">
        <title>Phytopthora megakarya and P. palmivora, two closely related causual agents of cacao black pod achieved similar genome size and gene model numbers by different mechanisms.</title>
        <authorList>
            <person name="Ali S."/>
            <person name="Shao J."/>
            <person name="Larry D.J."/>
            <person name="Kronmiller B."/>
            <person name="Shen D."/>
            <person name="Strem M.D."/>
            <person name="Melnick R.L."/>
            <person name="Guiltinan M.J."/>
            <person name="Tyler B.M."/>
            <person name="Meinhardt L.W."/>
            <person name="Bailey B.A."/>
        </authorList>
    </citation>
    <scope>NUCLEOTIDE SEQUENCE [LARGE SCALE GENOMIC DNA]</scope>
    <source>
        <strain evidence="4">zdho120</strain>
    </source>
</reference>
<dbReference type="SUPFAM" id="SSF56672">
    <property type="entry name" value="DNA/RNA polymerases"/>
    <property type="match status" value="1"/>
</dbReference>
<proteinExistence type="predicted"/>
<sequence>MPSSGETNNTAEYTALLLGVQSASHHGATSLAIEGDSHLVVAQVRGAFACRNQRLRQLRNRVRHALRSVTKFTLQHVDRKANAHADRLANRALDMKRTLVECGRHHGSMDLCWHPSTTAPTQNEMAAPLLRFPAAASGHHSEVSLLHDDEEADIAARDNGEVFPTLPIGPGSAPARQPRLRLRLRTEDDHETAAVALQAMAEELACKIVDADSWTSGDGYISAIPGRIREVLRPYTTDPPQHQSSLQQQRQRPPRVTRNQREHRLDEAIDDLEVTQRERPDDRTSIHRARRRVGRIRGSMRLQQLRQRFGREERKCVEEILRTASPETAAEEHPDTCPIDATTLHEHFTAVNTPRINFLPDEACGEDFRRAMADIGQPTAERNALTDELTMDEVEDQLAQAAANSSPGHDGVGYDVYRKFAAQLVPLLHAAFQFCWSHRRVPALWKVGFVRLIHKKGNPKDPSNWRPICLQTAIYKLYSGLLARRLSAYLEGNALLPMAQKGFRAYNGCHEHNFVATTLLDQTRRMHRKLYQVWYDLRNAFGSVHQDMLWYVLRLLGVEHDFVARCHDIYDDSYFVVGNAVDGATEPVRQEVGVYQGCPLSPLLFIAALVPLLRALEKLDGVGVALADGVRPCATAYADDLKVFSDSAAGIKRCHAVVETFLEWTGLQANPGKCALLAVTRNARGNPPTTRTSTSSSTAKTSPA</sequence>
<gene>
    <name evidence="3" type="ORF">PHMEG_00024014</name>
</gene>
<dbReference type="InterPro" id="IPR036397">
    <property type="entry name" value="RNaseH_sf"/>
</dbReference>
<dbReference type="AlphaFoldDB" id="A0A225VEQ7"/>